<evidence type="ECO:0000256" key="6">
    <source>
        <dbReference type="ARBA" id="ARBA00022946"/>
    </source>
</evidence>
<dbReference type="EMBL" id="JAEFCI010002660">
    <property type="protein sequence ID" value="KAG5462082.1"/>
    <property type="molecule type" value="Genomic_DNA"/>
</dbReference>
<keyword evidence="5 10" id="KW-0450">Lipoyl</keyword>
<dbReference type="Pfam" id="PF02817">
    <property type="entry name" value="E3_binding"/>
    <property type="match status" value="1"/>
</dbReference>
<comment type="caution">
    <text evidence="14">The sequence shown here is derived from an EMBL/GenBank/DDBJ whole genome shotgun (WGS) entry which is preliminary data.</text>
</comment>
<dbReference type="InterPro" id="IPR023213">
    <property type="entry name" value="CAT-like_dom_sf"/>
</dbReference>
<feature type="domain" description="Lipoyl-binding" evidence="12">
    <location>
        <begin position="33"/>
        <end position="109"/>
    </location>
</feature>
<dbReference type="FunFam" id="2.40.50.100:FF:000013">
    <property type="entry name" value="Dihydrolipoamide acetyltransferase component of pyruvate dehydrogenase complex"/>
    <property type="match status" value="1"/>
</dbReference>
<evidence type="ECO:0000259" key="13">
    <source>
        <dbReference type="PROSITE" id="PS51826"/>
    </source>
</evidence>
<evidence type="ECO:0000313" key="14">
    <source>
        <dbReference type="EMBL" id="KAG5462082.1"/>
    </source>
</evidence>
<dbReference type="InterPro" id="IPR036625">
    <property type="entry name" value="E3-bd_dom_sf"/>
</dbReference>
<evidence type="ECO:0000256" key="11">
    <source>
        <dbReference type="SAM" id="MobiDB-lite"/>
    </source>
</evidence>
<dbReference type="SUPFAM" id="SSF51230">
    <property type="entry name" value="Single hybrid motif"/>
    <property type="match status" value="1"/>
</dbReference>
<comment type="catalytic activity">
    <reaction evidence="9">
        <text>N(6)-[(R)-dihydrolipoyl]-L-lysyl-[protein] + 2-methylpropanoyl-CoA = N(6)-[(R)-S(8)-2-methylpropanoyldihydrolipoyl]-L-lysyl-[protein] + CoA</text>
        <dbReference type="Rhea" id="RHEA:18865"/>
        <dbReference type="Rhea" id="RHEA-COMP:10475"/>
        <dbReference type="Rhea" id="RHEA-COMP:10497"/>
        <dbReference type="ChEBI" id="CHEBI:57287"/>
        <dbReference type="ChEBI" id="CHEBI:57338"/>
        <dbReference type="ChEBI" id="CHEBI:83100"/>
        <dbReference type="ChEBI" id="CHEBI:83142"/>
        <dbReference type="EC" id="2.3.1.168"/>
    </reaction>
    <physiologicalReaction direction="left-to-right" evidence="9">
        <dbReference type="Rhea" id="RHEA:18866"/>
    </physiologicalReaction>
</comment>
<evidence type="ECO:0000256" key="5">
    <source>
        <dbReference type="ARBA" id="ARBA00022823"/>
    </source>
</evidence>
<dbReference type="OrthoDB" id="15567at2759"/>
<sequence length="371" mass="39496">KIADDVVAHRRVLSWLFPEERVCQARWFGNAFVARGPITPFLLADIGEGIAECEFVKPGDKVSEFDRICEVQSDKASVEITSRYEGTIRTLHYKVGHMAKVGKPLVDIEATGTDSPASTPVAAASPPVAAQQAGVPPKSSTAGGPASLATAVDGAEVTFATPAVRRIARENGVDLKLVKGTGKGGRIMKEDVLKSSTVAASPPPAAALGGGQAEPAAVPMKRPLTAHQKAMFKQMTKSLTIPHFCYSDEIQLDALTKLRASLNARLQNELSSALSARYPYLGKTKKISYMPLLIKSLSLALSSYPLVNAQLVTEDPQDPAGAHLVFRPSHNVGVAMDTPIGLMVPNVKDVQRKSVLEVADEMARLQEAAGQ</sequence>
<dbReference type="Proteomes" id="UP000673691">
    <property type="component" value="Unassembled WGS sequence"/>
</dbReference>
<dbReference type="PANTHER" id="PTHR43178">
    <property type="entry name" value="DIHYDROLIPOAMIDE ACETYLTRANSFERASE COMPONENT OF PYRUVATE DEHYDROGENASE COMPLEX"/>
    <property type="match status" value="1"/>
</dbReference>
<dbReference type="AlphaFoldDB" id="A0A8H8DLC5"/>
<feature type="compositionally biased region" description="Low complexity" evidence="11">
    <location>
        <begin position="115"/>
        <end position="137"/>
    </location>
</feature>
<evidence type="ECO:0000256" key="8">
    <source>
        <dbReference type="ARBA" id="ARBA00023315"/>
    </source>
</evidence>
<dbReference type="GO" id="GO:0045333">
    <property type="term" value="P:cellular respiration"/>
    <property type="evidence" value="ECO:0007669"/>
    <property type="project" value="UniProtKB-ARBA"/>
</dbReference>
<dbReference type="InterPro" id="IPR004167">
    <property type="entry name" value="PSBD"/>
</dbReference>
<dbReference type="GO" id="GO:0016407">
    <property type="term" value="F:acetyltransferase activity"/>
    <property type="evidence" value="ECO:0007669"/>
    <property type="project" value="TreeGrafter"/>
</dbReference>
<keyword evidence="6" id="KW-0809">Transit peptide</keyword>
<dbReference type="PROSITE" id="PS50968">
    <property type="entry name" value="BIOTINYL_LIPOYL"/>
    <property type="match status" value="1"/>
</dbReference>
<dbReference type="Gene3D" id="4.10.320.10">
    <property type="entry name" value="E3-binding domain"/>
    <property type="match status" value="1"/>
</dbReference>
<feature type="non-terminal residue" evidence="14">
    <location>
        <position position="1"/>
    </location>
</feature>
<dbReference type="GO" id="GO:0031405">
    <property type="term" value="F:lipoic acid binding"/>
    <property type="evidence" value="ECO:0007669"/>
    <property type="project" value="TreeGrafter"/>
</dbReference>
<comment type="cofactor">
    <cofactor evidence="1 10">
        <name>(R)-lipoate</name>
        <dbReference type="ChEBI" id="CHEBI:83088"/>
    </cofactor>
</comment>
<name>A0A8H8DLC5_9FUNG</name>
<keyword evidence="8 10" id="KW-0012">Acyltransferase</keyword>
<evidence type="ECO:0000256" key="2">
    <source>
        <dbReference type="ARBA" id="ARBA00004305"/>
    </source>
</evidence>
<comment type="subcellular location">
    <subcellularLocation>
        <location evidence="2">Mitochondrion matrix</location>
    </subcellularLocation>
</comment>
<dbReference type="GO" id="GO:0005829">
    <property type="term" value="C:cytosol"/>
    <property type="evidence" value="ECO:0007669"/>
    <property type="project" value="UniProtKB-ARBA"/>
</dbReference>
<dbReference type="InterPro" id="IPR000089">
    <property type="entry name" value="Biotin_lipoyl"/>
</dbReference>
<evidence type="ECO:0000256" key="1">
    <source>
        <dbReference type="ARBA" id="ARBA00001938"/>
    </source>
</evidence>
<dbReference type="PANTHER" id="PTHR43178:SF5">
    <property type="entry name" value="LIPOAMIDE ACYLTRANSFERASE COMPONENT OF BRANCHED-CHAIN ALPHA-KETO ACID DEHYDROGENASE COMPLEX, MITOCHONDRIAL"/>
    <property type="match status" value="1"/>
</dbReference>
<evidence type="ECO:0000256" key="3">
    <source>
        <dbReference type="ARBA" id="ARBA00007317"/>
    </source>
</evidence>
<keyword evidence="7" id="KW-0496">Mitochondrion</keyword>
<dbReference type="Gene3D" id="3.30.559.10">
    <property type="entry name" value="Chloramphenicol acetyltransferase-like domain"/>
    <property type="match status" value="1"/>
</dbReference>
<dbReference type="InterPro" id="IPR050743">
    <property type="entry name" value="2-oxoacid_DH_E2_comp"/>
</dbReference>
<evidence type="ECO:0000313" key="15">
    <source>
        <dbReference type="Proteomes" id="UP000673691"/>
    </source>
</evidence>
<evidence type="ECO:0000256" key="7">
    <source>
        <dbReference type="ARBA" id="ARBA00023128"/>
    </source>
</evidence>
<feature type="region of interest" description="Disordered" evidence="11">
    <location>
        <begin position="111"/>
        <end position="146"/>
    </location>
</feature>
<feature type="domain" description="Peripheral subunit-binding (PSBD)" evidence="13">
    <location>
        <begin position="159"/>
        <end position="196"/>
    </location>
</feature>
<evidence type="ECO:0000256" key="10">
    <source>
        <dbReference type="RuleBase" id="RU003423"/>
    </source>
</evidence>
<dbReference type="GO" id="GO:0043754">
    <property type="term" value="F:dihydrolipoamide branched chain acyltransferase activity"/>
    <property type="evidence" value="ECO:0007669"/>
    <property type="project" value="UniProtKB-EC"/>
</dbReference>
<protein>
    <recommendedName>
        <fullName evidence="10">Dihydrolipoamide acetyltransferase component of pyruvate dehydrogenase complex</fullName>
        <ecNumber evidence="10">2.3.1.-</ecNumber>
    </recommendedName>
</protein>
<accession>A0A8H8DLC5</accession>
<dbReference type="FunFam" id="4.10.320.10:FF:000002">
    <property type="entry name" value="Dihydrolipoamide acetyltransferase component of pyruvate dehydrogenase complex"/>
    <property type="match status" value="1"/>
</dbReference>
<dbReference type="PROSITE" id="PS00189">
    <property type="entry name" value="LIPOYL"/>
    <property type="match status" value="1"/>
</dbReference>
<evidence type="ECO:0000256" key="9">
    <source>
        <dbReference type="ARBA" id="ARBA00051775"/>
    </source>
</evidence>
<organism evidence="14 15">
    <name type="scientific">Olpidium bornovanus</name>
    <dbReference type="NCBI Taxonomy" id="278681"/>
    <lineage>
        <taxon>Eukaryota</taxon>
        <taxon>Fungi</taxon>
        <taxon>Fungi incertae sedis</taxon>
        <taxon>Olpidiomycota</taxon>
        <taxon>Olpidiomycotina</taxon>
        <taxon>Olpidiomycetes</taxon>
        <taxon>Olpidiales</taxon>
        <taxon>Olpidiaceae</taxon>
        <taxon>Olpidium</taxon>
    </lineage>
</organism>
<reference evidence="14 15" key="1">
    <citation type="journal article" name="Sci. Rep.">
        <title>Genome-scale phylogenetic analyses confirm Olpidium as the closest living zoosporic fungus to the non-flagellated, terrestrial fungi.</title>
        <authorList>
            <person name="Chang Y."/>
            <person name="Rochon D."/>
            <person name="Sekimoto S."/>
            <person name="Wang Y."/>
            <person name="Chovatia M."/>
            <person name="Sandor L."/>
            <person name="Salamov A."/>
            <person name="Grigoriev I.V."/>
            <person name="Stajich J.E."/>
            <person name="Spatafora J.W."/>
        </authorList>
    </citation>
    <scope>NUCLEOTIDE SEQUENCE [LARGE SCALE GENOMIC DNA]</scope>
    <source>
        <strain evidence="14">S191</strain>
    </source>
</reference>
<dbReference type="CDD" id="cd06849">
    <property type="entry name" value="lipoyl_domain"/>
    <property type="match status" value="1"/>
</dbReference>
<dbReference type="InterPro" id="IPR001078">
    <property type="entry name" value="2-oxoacid_DH_actylTfrase"/>
</dbReference>
<dbReference type="PROSITE" id="PS51826">
    <property type="entry name" value="PSBD"/>
    <property type="match status" value="1"/>
</dbReference>
<dbReference type="InterPro" id="IPR003016">
    <property type="entry name" value="2-oxoA_DH_lipoyl-BS"/>
</dbReference>
<dbReference type="Pfam" id="PF00198">
    <property type="entry name" value="2-oxoacid_dh"/>
    <property type="match status" value="1"/>
</dbReference>
<feature type="non-terminal residue" evidence="14">
    <location>
        <position position="371"/>
    </location>
</feature>
<comment type="similarity">
    <text evidence="3 10">Belongs to the 2-oxoacid dehydrogenase family.</text>
</comment>
<evidence type="ECO:0000259" key="12">
    <source>
        <dbReference type="PROSITE" id="PS50968"/>
    </source>
</evidence>
<keyword evidence="4 10" id="KW-0808">Transferase</keyword>
<gene>
    <name evidence="14" type="ORF">BJ554DRAFT_5627</name>
</gene>
<dbReference type="InterPro" id="IPR011053">
    <property type="entry name" value="Single_hybrid_motif"/>
</dbReference>
<dbReference type="EC" id="2.3.1.-" evidence="10"/>
<evidence type="ECO:0000256" key="4">
    <source>
        <dbReference type="ARBA" id="ARBA00022679"/>
    </source>
</evidence>
<dbReference type="SUPFAM" id="SSF52777">
    <property type="entry name" value="CoA-dependent acyltransferases"/>
    <property type="match status" value="1"/>
</dbReference>
<dbReference type="GO" id="GO:0005759">
    <property type="term" value="C:mitochondrial matrix"/>
    <property type="evidence" value="ECO:0007669"/>
    <property type="project" value="UniProtKB-SubCell"/>
</dbReference>
<dbReference type="Gene3D" id="2.40.50.100">
    <property type="match status" value="1"/>
</dbReference>
<proteinExistence type="inferred from homology"/>
<keyword evidence="15" id="KW-1185">Reference proteome</keyword>
<dbReference type="Pfam" id="PF00364">
    <property type="entry name" value="Biotin_lipoyl"/>
    <property type="match status" value="1"/>
</dbReference>
<dbReference type="SUPFAM" id="SSF47005">
    <property type="entry name" value="Peripheral subunit-binding domain of 2-oxo acid dehydrogenase complex"/>
    <property type="match status" value="1"/>
</dbReference>